<evidence type="ECO:0000313" key="2">
    <source>
        <dbReference type="EMBL" id="EGF10743.1"/>
    </source>
</evidence>
<dbReference type="Pfam" id="PF01814">
    <property type="entry name" value="Hemerythrin"/>
    <property type="match status" value="1"/>
</dbReference>
<organism evidence="2 3">
    <name type="scientific">Neisseria bacilliformis ATCC BAA-1200</name>
    <dbReference type="NCBI Taxonomy" id="888742"/>
    <lineage>
        <taxon>Bacteria</taxon>
        <taxon>Pseudomonadati</taxon>
        <taxon>Pseudomonadota</taxon>
        <taxon>Betaproteobacteria</taxon>
        <taxon>Neisseriales</taxon>
        <taxon>Neisseriaceae</taxon>
        <taxon>Neisseria</taxon>
    </lineage>
</organism>
<accession>F2BD19</accession>
<dbReference type="InterPro" id="IPR012312">
    <property type="entry name" value="Hemerythrin-like"/>
</dbReference>
<keyword evidence="3" id="KW-1185">Reference proteome</keyword>
<dbReference type="RefSeq" id="WP_007342631.1">
    <property type="nucleotide sequence ID" value="NZ_GL878494.1"/>
</dbReference>
<dbReference type="HOGENOM" id="CLU_129685_1_0_4"/>
<dbReference type="STRING" id="267212.GCA_001063965_00071"/>
<feature type="domain" description="Hemerythrin-like" evidence="1">
    <location>
        <begin position="10"/>
        <end position="114"/>
    </location>
</feature>
<sequence>MKRHPLLVPLSHEHHHTLALCTRILRSPEADHRADITEHYIDLEKHFVCEETMFAPLWDALCRDDLRARFEAEHAQLRAMHLAPDYTNPEWNVQFATLLRDHARFEERELFPAVEALLPPAE</sequence>
<evidence type="ECO:0000259" key="1">
    <source>
        <dbReference type="Pfam" id="PF01814"/>
    </source>
</evidence>
<dbReference type="EMBL" id="AFAY01000031">
    <property type="protein sequence ID" value="EGF10743.1"/>
    <property type="molecule type" value="Genomic_DNA"/>
</dbReference>
<protein>
    <submittedName>
        <fullName evidence="2">Hemerythrin HHE cation binding region protein</fullName>
    </submittedName>
</protein>
<evidence type="ECO:0000313" key="3">
    <source>
        <dbReference type="Proteomes" id="UP000004105"/>
    </source>
</evidence>
<dbReference type="AlphaFoldDB" id="F2BD19"/>
<gene>
    <name evidence="2" type="ORF">HMPREF9123_1625</name>
</gene>
<proteinExistence type="predicted"/>
<reference evidence="2 3" key="1">
    <citation type="submission" date="2011-02" db="EMBL/GenBank/DDBJ databases">
        <authorList>
            <person name="Muzny D."/>
            <person name="Qin X."/>
            <person name="Deng J."/>
            <person name="Jiang H."/>
            <person name="Liu Y."/>
            <person name="Qu J."/>
            <person name="Song X.-Z."/>
            <person name="Zhang L."/>
            <person name="Thornton R."/>
            <person name="Coyle M."/>
            <person name="Francisco L."/>
            <person name="Jackson L."/>
            <person name="Javaid M."/>
            <person name="Korchina V."/>
            <person name="Kovar C."/>
            <person name="Mata R."/>
            <person name="Mathew T."/>
            <person name="Ngo R."/>
            <person name="Nguyen L."/>
            <person name="Nguyen N."/>
            <person name="Okwuonu G."/>
            <person name="Ongeri F."/>
            <person name="Pham C."/>
            <person name="Simmons D."/>
            <person name="Wilczek-Boney K."/>
            <person name="Hale W."/>
            <person name="Jakkamsetti A."/>
            <person name="Pham P."/>
            <person name="Ruth R."/>
            <person name="San Lucas F."/>
            <person name="Warren J."/>
            <person name="Zhang J."/>
            <person name="Zhao Z."/>
            <person name="Zhou C."/>
            <person name="Zhu D."/>
            <person name="Lee S."/>
            <person name="Bess C."/>
            <person name="Blankenburg K."/>
            <person name="Forbes L."/>
            <person name="Fu Q."/>
            <person name="Gubbala S."/>
            <person name="Hirani K."/>
            <person name="Jayaseelan J.C."/>
            <person name="Lara F."/>
            <person name="Munidasa M."/>
            <person name="Palculict T."/>
            <person name="Patil S."/>
            <person name="Pu L.-L."/>
            <person name="Saada N."/>
            <person name="Tang L."/>
            <person name="Weissenberger G."/>
            <person name="Zhu Y."/>
            <person name="Hemphill L."/>
            <person name="Shang Y."/>
            <person name="Youmans B."/>
            <person name="Ayvaz T."/>
            <person name="Ross M."/>
            <person name="Santibanez J."/>
            <person name="Aqrawi P."/>
            <person name="Gross S."/>
            <person name="Joshi V."/>
            <person name="Fowler G."/>
            <person name="Nazareth L."/>
            <person name="Reid J."/>
            <person name="Worley K."/>
            <person name="Petrosino J."/>
            <person name="Highlander S."/>
            <person name="Gibbs R."/>
        </authorList>
    </citation>
    <scope>NUCLEOTIDE SEQUENCE [LARGE SCALE GENOMIC DNA]</scope>
    <source>
        <strain evidence="2 3">ATCC BAA-1200</strain>
    </source>
</reference>
<dbReference type="Proteomes" id="UP000004105">
    <property type="component" value="Unassembled WGS sequence"/>
</dbReference>
<comment type="caution">
    <text evidence="2">The sequence shown here is derived from an EMBL/GenBank/DDBJ whole genome shotgun (WGS) entry which is preliminary data.</text>
</comment>
<dbReference type="OrthoDB" id="9793254at2"/>
<name>F2BD19_9NEIS</name>